<dbReference type="PANTHER" id="PTHR28128">
    <property type="entry name" value="GOLGI APPARATUS MEMBRANE PROTEIN TVP15"/>
    <property type="match status" value="1"/>
</dbReference>
<dbReference type="PANTHER" id="PTHR28128:SF3">
    <property type="entry name" value="CHROMOSOME UNDETERMINED SCAFFOLD_46, WHOLE GENOME SHOTGUN SEQUENCE"/>
    <property type="match status" value="1"/>
</dbReference>
<evidence type="ECO:0000313" key="6">
    <source>
        <dbReference type="EMBL" id="CAG9335457.1"/>
    </source>
</evidence>
<sequence length="161" mass="18239">MVGQEVESVNISVAAKVAAFLCGFGLIAIAIQKLVTFNILDGRDFFLTLYYLIFGGMAIASEVRWNKILVPFYFLKYCLGKGAFFLFVATIIFDVHYWWFILMSVLFFLTSVFYFIIAIACKDRLVDKSEEVEERAGDHSVEQPVFKPAEISMQQEISAAS</sequence>
<reference evidence="6" key="1">
    <citation type="submission" date="2021-09" db="EMBL/GenBank/DDBJ databases">
        <authorList>
            <consortium name="AG Swart"/>
            <person name="Singh M."/>
            <person name="Singh A."/>
            <person name="Seah K."/>
            <person name="Emmerich C."/>
        </authorList>
    </citation>
    <scope>NUCLEOTIDE SEQUENCE</scope>
    <source>
        <strain evidence="6">ATCC30299</strain>
    </source>
</reference>
<organism evidence="6 7">
    <name type="scientific">Blepharisma stoltei</name>
    <dbReference type="NCBI Taxonomy" id="1481888"/>
    <lineage>
        <taxon>Eukaryota</taxon>
        <taxon>Sar</taxon>
        <taxon>Alveolata</taxon>
        <taxon>Ciliophora</taxon>
        <taxon>Postciliodesmatophora</taxon>
        <taxon>Heterotrichea</taxon>
        <taxon>Heterotrichida</taxon>
        <taxon>Blepharismidae</taxon>
        <taxon>Blepharisma</taxon>
    </lineage>
</organism>
<feature type="transmembrane region" description="Helical" evidence="5">
    <location>
        <begin position="45"/>
        <end position="61"/>
    </location>
</feature>
<protein>
    <recommendedName>
        <fullName evidence="8">COPI associated protein</fullName>
    </recommendedName>
</protein>
<dbReference type="AlphaFoldDB" id="A0AAU9KDY2"/>
<proteinExistence type="predicted"/>
<dbReference type="InterPro" id="IPR013714">
    <property type="entry name" value="Golgi_TVP15"/>
</dbReference>
<evidence type="ECO:0000256" key="4">
    <source>
        <dbReference type="ARBA" id="ARBA00023136"/>
    </source>
</evidence>
<name>A0AAU9KDY2_9CILI</name>
<evidence type="ECO:0000256" key="3">
    <source>
        <dbReference type="ARBA" id="ARBA00022989"/>
    </source>
</evidence>
<evidence type="ECO:0000256" key="1">
    <source>
        <dbReference type="ARBA" id="ARBA00004141"/>
    </source>
</evidence>
<dbReference type="GO" id="GO:0016020">
    <property type="term" value="C:membrane"/>
    <property type="evidence" value="ECO:0007669"/>
    <property type="project" value="UniProtKB-SubCell"/>
</dbReference>
<gene>
    <name evidence="6" type="ORF">BSTOLATCC_MIC63930</name>
</gene>
<evidence type="ECO:0000256" key="2">
    <source>
        <dbReference type="ARBA" id="ARBA00022692"/>
    </source>
</evidence>
<feature type="transmembrane region" description="Helical" evidence="5">
    <location>
        <begin position="17"/>
        <end position="39"/>
    </location>
</feature>
<dbReference type="EMBL" id="CAJZBQ010000062">
    <property type="protein sequence ID" value="CAG9335457.1"/>
    <property type="molecule type" value="Genomic_DNA"/>
</dbReference>
<comment type="caution">
    <text evidence="6">The sequence shown here is derived from an EMBL/GenBank/DDBJ whole genome shotgun (WGS) entry which is preliminary data.</text>
</comment>
<feature type="transmembrane region" description="Helical" evidence="5">
    <location>
        <begin position="73"/>
        <end position="93"/>
    </location>
</feature>
<keyword evidence="3 5" id="KW-1133">Transmembrane helix</keyword>
<feature type="transmembrane region" description="Helical" evidence="5">
    <location>
        <begin position="99"/>
        <end position="121"/>
    </location>
</feature>
<keyword evidence="7" id="KW-1185">Reference proteome</keyword>
<dbReference type="Proteomes" id="UP001162131">
    <property type="component" value="Unassembled WGS sequence"/>
</dbReference>
<dbReference type="Pfam" id="PF08507">
    <property type="entry name" value="COPI_assoc"/>
    <property type="match status" value="1"/>
</dbReference>
<evidence type="ECO:0000256" key="5">
    <source>
        <dbReference type="SAM" id="Phobius"/>
    </source>
</evidence>
<keyword evidence="4 5" id="KW-0472">Membrane</keyword>
<keyword evidence="2 5" id="KW-0812">Transmembrane</keyword>
<accession>A0AAU9KDY2</accession>
<evidence type="ECO:0000313" key="7">
    <source>
        <dbReference type="Proteomes" id="UP001162131"/>
    </source>
</evidence>
<comment type="subcellular location">
    <subcellularLocation>
        <location evidence="1">Membrane</location>
        <topology evidence="1">Multi-pass membrane protein</topology>
    </subcellularLocation>
</comment>
<evidence type="ECO:0008006" key="8">
    <source>
        <dbReference type="Google" id="ProtNLM"/>
    </source>
</evidence>